<evidence type="ECO:0008006" key="3">
    <source>
        <dbReference type="Google" id="ProtNLM"/>
    </source>
</evidence>
<sequence length="303" mass="34877">MGPTYIYEEIYRQTRLIIDEQLLDSIYVPSKKAISEICHSLSMFDNRSTEDLRMIAHDCQASLVELQEDSIRILVIYLGLQIANSEFARVIFMDTTHNILSAQSEFKYTTCLVCKLPGGTACLLTAMHKKKTAVSYAAILKHFALQYGFGGREHPDCIIIDHGPAEKLAIEMAFESRTSIRHCTYHSIKLIEKEDLPRFTPEARKEVKELCYTAETQKRPNEEEFRKLAGNKKLEKIAFTTDQLSLVRQFIVDYPDRIDPAMITADSVKYQREKFKNKALAEHGEELCFLTRIGFDGRKYKSR</sequence>
<feature type="non-terminal residue" evidence="1">
    <location>
        <position position="303"/>
    </location>
</feature>
<keyword evidence="2" id="KW-1185">Reference proteome</keyword>
<evidence type="ECO:0000313" key="2">
    <source>
        <dbReference type="Proteomes" id="UP001626550"/>
    </source>
</evidence>
<comment type="caution">
    <text evidence="1">The sequence shown here is derived from an EMBL/GenBank/DDBJ whole genome shotgun (WGS) entry which is preliminary data.</text>
</comment>
<gene>
    <name evidence="1" type="ORF">Ciccas_011733</name>
</gene>
<dbReference type="Proteomes" id="UP001626550">
    <property type="component" value="Unassembled WGS sequence"/>
</dbReference>
<dbReference type="EMBL" id="JBJKFK010003613">
    <property type="protein sequence ID" value="KAL3309718.1"/>
    <property type="molecule type" value="Genomic_DNA"/>
</dbReference>
<organism evidence="1 2">
    <name type="scientific">Cichlidogyrus casuarinus</name>
    <dbReference type="NCBI Taxonomy" id="1844966"/>
    <lineage>
        <taxon>Eukaryota</taxon>
        <taxon>Metazoa</taxon>
        <taxon>Spiralia</taxon>
        <taxon>Lophotrochozoa</taxon>
        <taxon>Platyhelminthes</taxon>
        <taxon>Monogenea</taxon>
        <taxon>Monopisthocotylea</taxon>
        <taxon>Dactylogyridea</taxon>
        <taxon>Ancyrocephalidae</taxon>
        <taxon>Cichlidogyrus</taxon>
    </lineage>
</organism>
<protein>
    <recommendedName>
        <fullName evidence="3">MULE transposase domain-containing protein</fullName>
    </recommendedName>
</protein>
<proteinExistence type="predicted"/>
<dbReference type="AlphaFoldDB" id="A0ABD2PRM0"/>
<evidence type="ECO:0000313" key="1">
    <source>
        <dbReference type="EMBL" id="KAL3309718.1"/>
    </source>
</evidence>
<accession>A0ABD2PRM0</accession>
<reference evidence="1 2" key="1">
    <citation type="submission" date="2024-11" db="EMBL/GenBank/DDBJ databases">
        <title>Adaptive evolution of stress response genes in parasites aligns with host niche diversity.</title>
        <authorList>
            <person name="Hahn C."/>
            <person name="Resl P."/>
        </authorList>
    </citation>
    <scope>NUCLEOTIDE SEQUENCE [LARGE SCALE GENOMIC DNA]</scope>
    <source>
        <strain evidence="1">EGGRZ-B1_66</strain>
        <tissue evidence="1">Body</tissue>
    </source>
</reference>
<name>A0ABD2PRM0_9PLAT</name>